<dbReference type="RefSeq" id="WP_073709008.1">
    <property type="nucleotide sequence ID" value="NZ_MQSV01000002.1"/>
</dbReference>
<dbReference type="InterPro" id="IPR013546">
    <property type="entry name" value="PII_UdlTrfase/GS_AdlTrfase"/>
</dbReference>
<dbReference type="GO" id="GO:0005524">
    <property type="term" value="F:ATP binding"/>
    <property type="evidence" value="ECO:0007669"/>
    <property type="project" value="UniProtKB-KW"/>
</dbReference>
<evidence type="ECO:0000313" key="10">
    <source>
        <dbReference type="Proteomes" id="UP000186785"/>
    </source>
</evidence>
<evidence type="ECO:0000256" key="3">
    <source>
        <dbReference type="ARBA" id="ARBA00022741"/>
    </source>
</evidence>
<comment type="caution">
    <text evidence="9">The sequence shown here is derived from an EMBL/GenBank/DDBJ whole genome shotgun (WGS) entry which is preliminary data.</text>
</comment>
<dbReference type="PANTHER" id="PTHR30621">
    <property type="entry name" value="GLUTAMINE SYNTHETASE ADENYLYLTRANSFERASE"/>
    <property type="match status" value="1"/>
</dbReference>
<evidence type="ECO:0000256" key="6">
    <source>
        <dbReference type="ARBA" id="ARBA00023268"/>
    </source>
</evidence>
<dbReference type="GO" id="GO:0005829">
    <property type="term" value="C:cytosol"/>
    <property type="evidence" value="ECO:0007669"/>
    <property type="project" value="TreeGrafter"/>
</dbReference>
<organism evidence="9 10">
    <name type="scientific">Boudabousia liubingyangii</name>
    <dbReference type="NCBI Taxonomy" id="1921764"/>
    <lineage>
        <taxon>Bacteria</taxon>
        <taxon>Bacillati</taxon>
        <taxon>Actinomycetota</taxon>
        <taxon>Actinomycetes</taxon>
        <taxon>Actinomycetales</taxon>
        <taxon>Actinomycetaceae</taxon>
        <taxon>Boudabousia</taxon>
    </lineage>
</organism>
<protein>
    <submittedName>
        <fullName evidence="9">Bifunctional glutamine-synthetase adenylyltransferase/deadenyltransferase</fullName>
    </submittedName>
</protein>
<keyword evidence="6" id="KW-0511">Multifunctional enzyme</keyword>
<dbReference type="PANTHER" id="PTHR30621:SF0">
    <property type="entry name" value="BIFUNCTIONAL GLUTAMINE SYNTHETASE ADENYLYLTRANSFERASE_ADENYLYL-REMOVING ENZYME"/>
    <property type="match status" value="1"/>
</dbReference>
<keyword evidence="1 9" id="KW-0808">Transferase</keyword>
<evidence type="ECO:0000256" key="2">
    <source>
        <dbReference type="ARBA" id="ARBA00022695"/>
    </source>
</evidence>
<accession>A0A1Q5PNB2</accession>
<feature type="domain" description="PII-uridylyltransferase/Glutamine-synthetase adenylyltransferase" evidence="8">
    <location>
        <begin position="863"/>
        <end position="996"/>
    </location>
</feature>
<name>A0A1Q5PNB2_9ACTO</name>
<evidence type="ECO:0000256" key="5">
    <source>
        <dbReference type="ARBA" id="ARBA00022842"/>
    </source>
</evidence>
<dbReference type="SUPFAM" id="SSF81593">
    <property type="entry name" value="Nucleotidyltransferase substrate binding subunit/domain"/>
    <property type="match status" value="2"/>
</dbReference>
<evidence type="ECO:0000259" key="7">
    <source>
        <dbReference type="Pfam" id="PF03710"/>
    </source>
</evidence>
<reference evidence="9 10" key="1">
    <citation type="submission" date="2016-11" db="EMBL/GenBank/DDBJ databases">
        <title>Actinomyces gypaetusis sp. nov. isolated from the vulture Gypaetus barbatus in Qinghai Tibet Plateau China.</title>
        <authorList>
            <person name="Meng X."/>
        </authorList>
    </citation>
    <scope>NUCLEOTIDE SEQUENCE [LARGE SCALE GENOMIC DNA]</scope>
    <source>
        <strain evidence="9 10">VUL4_2</strain>
    </source>
</reference>
<dbReference type="InterPro" id="IPR043519">
    <property type="entry name" value="NT_sf"/>
</dbReference>
<proteinExistence type="predicted"/>
<dbReference type="Proteomes" id="UP000186785">
    <property type="component" value="Unassembled WGS sequence"/>
</dbReference>
<dbReference type="GO" id="GO:0000820">
    <property type="term" value="P:regulation of glutamine family amino acid metabolic process"/>
    <property type="evidence" value="ECO:0007669"/>
    <property type="project" value="TreeGrafter"/>
</dbReference>
<dbReference type="CDD" id="cd05401">
    <property type="entry name" value="NT_GlnE_GlnD_like"/>
    <property type="match status" value="2"/>
</dbReference>
<evidence type="ECO:0000256" key="4">
    <source>
        <dbReference type="ARBA" id="ARBA00022840"/>
    </source>
</evidence>
<dbReference type="SUPFAM" id="SSF81301">
    <property type="entry name" value="Nucleotidyltransferase"/>
    <property type="match status" value="2"/>
</dbReference>
<dbReference type="NCBIfam" id="NF010707">
    <property type="entry name" value="PRK14109.1"/>
    <property type="match status" value="1"/>
</dbReference>
<feature type="domain" description="PII-uridylyltransferase/Glutamine-synthetase adenylyltransferase" evidence="8">
    <location>
        <begin position="354"/>
        <end position="494"/>
    </location>
</feature>
<dbReference type="Pfam" id="PF03710">
    <property type="entry name" value="GlnE"/>
    <property type="match status" value="2"/>
</dbReference>
<dbReference type="InterPro" id="IPR023057">
    <property type="entry name" value="GlnE"/>
</dbReference>
<evidence type="ECO:0000256" key="1">
    <source>
        <dbReference type="ARBA" id="ARBA00022679"/>
    </source>
</evidence>
<dbReference type="EMBL" id="MQSV01000002">
    <property type="protein sequence ID" value="OKL49019.1"/>
    <property type="molecule type" value="Genomic_DNA"/>
</dbReference>
<dbReference type="STRING" id="1921764.BSR28_03645"/>
<dbReference type="GO" id="GO:0008882">
    <property type="term" value="F:[glutamate-ammonia-ligase] adenylyltransferase activity"/>
    <property type="evidence" value="ECO:0007669"/>
    <property type="project" value="InterPro"/>
</dbReference>
<dbReference type="Pfam" id="PF08335">
    <property type="entry name" value="GlnD_UR_UTase"/>
    <property type="match status" value="2"/>
</dbReference>
<dbReference type="Gene3D" id="1.20.120.330">
    <property type="entry name" value="Nucleotidyltransferases domain 2"/>
    <property type="match status" value="2"/>
</dbReference>
<dbReference type="InterPro" id="IPR005190">
    <property type="entry name" value="GlnE_rpt_dom"/>
</dbReference>
<keyword evidence="5" id="KW-0460">Magnesium</keyword>
<keyword evidence="3" id="KW-0547">Nucleotide-binding</keyword>
<dbReference type="AlphaFoldDB" id="A0A1Q5PNB2"/>
<evidence type="ECO:0000313" key="9">
    <source>
        <dbReference type="EMBL" id="OKL49019.1"/>
    </source>
</evidence>
<keyword evidence="4" id="KW-0067">ATP-binding</keyword>
<gene>
    <name evidence="9" type="ORF">BSR29_04075</name>
</gene>
<feature type="domain" description="Glutamate-ammonia ligase adenylyltransferase repeated" evidence="7">
    <location>
        <begin position="78"/>
        <end position="331"/>
    </location>
</feature>
<dbReference type="Gene3D" id="3.30.460.10">
    <property type="entry name" value="Beta Polymerase, domain 2"/>
    <property type="match status" value="2"/>
</dbReference>
<evidence type="ECO:0000259" key="8">
    <source>
        <dbReference type="Pfam" id="PF08335"/>
    </source>
</evidence>
<dbReference type="OrthoDB" id="9759366at2"/>
<feature type="domain" description="Glutamate-ammonia ligase adenylyltransferase repeated" evidence="7">
    <location>
        <begin position="599"/>
        <end position="829"/>
    </location>
</feature>
<sequence>MEACDLSLSDLSSLGFSRPQTAKQQLGDPGLDFPLAQIQIFSHCADPDAALVSLLNFSAQNPGPWQAIKTKTEELAAFLRLLGASEALGQMIQSDPSLLAHLAVPNLHQVHPPTAQVEEPAANPIELPETEVLDPGYRQIFIDFFSANRGSDPDTFRRCYYALLIEIATLDLNSPDPRAYLPTVCRQVSALADAALEMAMEQTRTQVELPEGLELAIIALGKCGAQELNYLSDVDVMFVVDWDREKTVENEALAAASNWVSAISTLIAGPGKLRPLWPLDLGLRPEGANGALVRTLDSYRSYYQRWAQSWEFQALLKARPAAGNPRLGQGFMELTQELVWTASARADFVDNARTMRQRVEANLRFDERDRHLKLGPGGLRDVEFSVQLLQLVHGRVDQKVRVPATLSALSALSAQGYIGRQAAQTMDQAYRELRLVEHRLQLHKLKRSHVLPKDAKSWRRLARACQVEGAEESSFEQHIAKLRSEVRACHQSLFYRPLLGNLAGLDDGALALSPEAATDWLAALGYRDPAGAQRQIAALTRGVTRRANIQRQILPVMLGWLANGPNPDQGLLRLRVLAEEVGSTGWFVRSLRDSPYTAKRLSQVLSSSEYATTAMINAPILVEQLDNDQALQITNWPKLESEVRSLVERQEDHAQGGARLRAWRARELGRAALADICLGMDCARSGQEISAANDATLRVTLDLARENIPRGFEVPIEIITMGRLGGQECGYASDADIILLHEDAGLPAEEAAQIAQQVAVELRNLLQADPSRLMVDYDLRPEGKQGPLSPSLRGVREYYHKWASTWERQALLRARPLNPDSQLAQDFLAAVDPIRYGSDFGTKELREVRLLKARMERERLPRSVPSHRHVKLGPGGLSDIEWTVQLLQLQNAHALSELRTTSTLGALKAARNAGLVSTEQARDLELAWRFASAVRAGNTLATGRINGQALDQLPKDAATERSVARILGYAAGQEHQLEEDYLRSARHARQIYEEIFVGGGH</sequence>
<keyword evidence="2 9" id="KW-0548">Nucleotidyltransferase</keyword>
<keyword evidence="10" id="KW-1185">Reference proteome</keyword>